<dbReference type="EMBL" id="CCMZ01000009">
    <property type="protein sequence ID" value="CDX15145.1"/>
    <property type="molecule type" value="Genomic_DNA"/>
</dbReference>
<dbReference type="AlphaFoldDB" id="A0A090DH42"/>
<organism evidence="1 2">
    <name type="scientific">Mesorhizobium plurifarium</name>
    <dbReference type="NCBI Taxonomy" id="69974"/>
    <lineage>
        <taxon>Bacteria</taxon>
        <taxon>Pseudomonadati</taxon>
        <taxon>Pseudomonadota</taxon>
        <taxon>Alphaproteobacteria</taxon>
        <taxon>Hyphomicrobiales</taxon>
        <taxon>Phyllobacteriaceae</taxon>
        <taxon>Mesorhizobium</taxon>
    </lineage>
</organism>
<gene>
    <name evidence="1" type="ORF">MPL3356_170110</name>
</gene>
<name>A0A090DH42_MESPL</name>
<reference evidence="2" key="1">
    <citation type="submission" date="2014-08" db="EMBL/GenBank/DDBJ databases">
        <authorList>
            <person name="Moulin L."/>
        </authorList>
    </citation>
    <scope>NUCLEOTIDE SEQUENCE [LARGE SCALE GENOMIC DNA]</scope>
</reference>
<keyword evidence="2" id="KW-1185">Reference proteome</keyword>
<evidence type="ECO:0000313" key="2">
    <source>
        <dbReference type="Proteomes" id="UP000045285"/>
    </source>
</evidence>
<accession>A0A090DH42</accession>
<evidence type="ECO:0000313" key="1">
    <source>
        <dbReference type="EMBL" id="CDX15145.1"/>
    </source>
</evidence>
<sequence length="62" mass="7114">MLWFLQGRPATGAPYTLEKLRERFRERLGLRQLFVGRLPILRISSNLSLNFGFLGIGKPPNT</sequence>
<protein>
    <submittedName>
        <fullName evidence="1">Uncharacterized protein</fullName>
    </submittedName>
</protein>
<dbReference type="Proteomes" id="UP000045285">
    <property type="component" value="Unassembled WGS sequence"/>
</dbReference>
<proteinExistence type="predicted"/>